<name>A0AAJ5JXW2_9DEIO</name>
<reference evidence="1 4" key="2">
    <citation type="submission" date="2020-08" db="EMBL/GenBank/DDBJ databases">
        <title>Genomic Encyclopedia of Type Strains, Phase IV (KMG-IV): sequencing the most valuable type-strain genomes for metagenomic binning, comparative biology and taxonomic classification.</title>
        <authorList>
            <person name="Goeker M."/>
        </authorList>
    </citation>
    <scope>NUCLEOTIDE SEQUENCE [LARGE SCALE GENOMIC DNA]</scope>
    <source>
        <strain evidence="1 4">DSM 105434</strain>
    </source>
</reference>
<protein>
    <submittedName>
        <fullName evidence="1">Zn finger protein</fullName>
    </submittedName>
</protein>
<dbReference type="AlphaFoldDB" id="A0AAJ5JXW2"/>
<keyword evidence="4" id="KW-1185">Reference proteome</keyword>
<sequence>MRSPSREWLLALKEVSPDWPGERAEIVKRLWKRPDETDLLLDLLLREGLTEEALRLVGERERNIPNRQLLALSEQLDPARAVPLILRAAQRHIDRRTRGSYHEAAQVLARLPALIGKQATDWEICAVVERQPRLPALRDELRQAGLL</sequence>
<proteinExistence type="predicted"/>
<evidence type="ECO:0000313" key="1">
    <source>
        <dbReference type="EMBL" id="MBB5296635.1"/>
    </source>
</evidence>
<dbReference type="Proteomes" id="UP000536909">
    <property type="component" value="Unassembled WGS sequence"/>
</dbReference>
<dbReference type="RefSeq" id="WP_129118603.1">
    <property type="nucleotide sequence ID" value="NZ_BSUI01000039.1"/>
</dbReference>
<evidence type="ECO:0000313" key="4">
    <source>
        <dbReference type="Proteomes" id="UP000536909"/>
    </source>
</evidence>
<accession>A0AAJ5JXW2</accession>
<reference evidence="2 3" key="1">
    <citation type="submission" date="2019-04" db="EMBL/GenBank/DDBJ databases">
        <title>Deinococcus metalilatus MA1002 mutant No.5.</title>
        <authorList>
            <person name="Park W."/>
            <person name="Park C."/>
        </authorList>
    </citation>
    <scope>NUCLEOTIDE SEQUENCE [LARGE SCALE GENOMIC DNA]</scope>
    <source>
        <strain evidence="2 3">MA1002-m5</strain>
    </source>
</reference>
<dbReference type="EMBL" id="JACHFV010000012">
    <property type="protein sequence ID" value="MBB5296635.1"/>
    <property type="molecule type" value="Genomic_DNA"/>
</dbReference>
<dbReference type="Proteomes" id="UP000308000">
    <property type="component" value="Unassembled WGS sequence"/>
</dbReference>
<dbReference type="EMBL" id="VBRC01000010">
    <property type="protein sequence ID" value="TLK24638.1"/>
    <property type="molecule type" value="Genomic_DNA"/>
</dbReference>
<organism evidence="2 3">
    <name type="scientific">Deinococcus metallilatus</name>
    <dbReference type="NCBI Taxonomy" id="1211322"/>
    <lineage>
        <taxon>Bacteria</taxon>
        <taxon>Thermotogati</taxon>
        <taxon>Deinococcota</taxon>
        <taxon>Deinococci</taxon>
        <taxon>Deinococcales</taxon>
        <taxon>Deinococcaceae</taxon>
        <taxon>Deinococcus</taxon>
    </lineage>
</organism>
<comment type="caution">
    <text evidence="2">The sequence shown here is derived from an EMBL/GenBank/DDBJ whole genome shotgun (WGS) entry which is preliminary data.</text>
</comment>
<gene>
    <name evidence="2" type="ORF">FCS05_13860</name>
    <name evidence="1" type="ORF">HNQ10_003485</name>
</gene>
<evidence type="ECO:0000313" key="2">
    <source>
        <dbReference type="EMBL" id="TLK24638.1"/>
    </source>
</evidence>
<evidence type="ECO:0000313" key="3">
    <source>
        <dbReference type="Proteomes" id="UP000308000"/>
    </source>
</evidence>